<dbReference type="EMBL" id="CAEZTG010000020">
    <property type="protein sequence ID" value="CAB4558224.1"/>
    <property type="molecule type" value="Genomic_DNA"/>
</dbReference>
<proteinExistence type="predicted"/>
<name>A0A6J6D4B2_9ZZZZ</name>
<dbReference type="InterPro" id="IPR051678">
    <property type="entry name" value="AGP_Transferase"/>
</dbReference>
<reference evidence="2" key="1">
    <citation type="submission" date="2020-05" db="EMBL/GenBank/DDBJ databases">
        <authorList>
            <person name="Chiriac C."/>
            <person name="Salcher M."/>
            <person name="Ghai R."/>
            <person name="Kavagutti S V."/>
        </authorList>
    </citation>
    <scope>NUCLEOTIDE SEQUENCE</scope>
</reference>
<dbReference type="InterPro" id="IPR041726">
    <property type="entry name" value="ACAD10_11_N"/>
</dbReference>
<dbReference type="PANTHER" id="PTHR21310:SF40">
    <property type="entry name" value="AMINOGLYCOSIDE PHOSPHOTRANSFERASE DOMAIN-CONTAINING PROTEIN-RELATED"/>
    <property type="match status" value="1"/>
</dbReference>
<dbReference type="Gene3D" id="3.90.1200.10">
    <property type="match status" value="1"/>
</dbReference>
<dbReference type="CDD" id="cd05154">
    <property type="entry name" value="ACAD10_11_N-like"/>
    <property type="match status" value="1"/>
</dbReference>
<protein>
    <submittedName>
        <fullName evidence="2">Unannotated protein</fullName>
    </submittedName>
</protein>
<evidence type="ECO:0000313" key="3">
    <source>
        <dbReference type="EMBL" id="CAB4637253.1"/>
    </source>
</evidence>
<gene>
    <name evidence="2" type="ORF">UFOPK1603_00354</name>
    <name evidence="3" type="ORF">UFOPK2143_00325</name>
</gene>
<dbReference type="PANTHER" id="PTHR21310">
    <property type="entry name" value="AMINOGLYCOSIDE PHOSPHOTRANSFERASE-RELATED-RELATED"/>
    <property type="match status" value="1"/>
</dbReference>
<dbReference type="EMBL" id="CAEZVV010000010">
    <property type="protein sequence ID" value="CAB4637253.1"/>
    <property type="molecule type" value="Genomic_DNA"/>
</dbReference>
<dbReference type="SUPFAM" id="SSF56112">
    <property type="entry name" value="Protein kinase-like (PK-like)"/>
    <property type="match status" value="1"/>
</dbReference>
<sequence length="332" mass="36788">MSEDVVGSELVDVERLGAWLDGRGLEVGQPLAVAPLTSGRSNAMFTVHRGSSRWVLRRPAAVAIERADEGMRREYRILDALNGSDVPHPETVALCDDHDVLGCTFFLMQQVDGVNPAPPLPEPFSAADQKSVAFAMVDALAALHDFDWRGSSLSDFGKPDGFHERQVERWTGQLASYKGRELPGLHRVTTFLSENLPGSFEPSLMHGDFHMFNALIAAEPPGKVTAIIDWETATIGDPLLDLIGFCEIWGKATAGPGWPRRAELIARYREQRDLELPSDLSYYEVLYNFRMAVLLEGIYQRSLHDATRPDLVDVGDGAMGFLQRALEVLDQR</sequence>
<organism evidence="2">
    <name type="scientific">freshwater metagenome</name>
    <dbReference type="NCBI Taxonomy" id="449393"/>
    <lineage>
        <taxon>unclassified sequences</taxon>
        <taxon>metagenomes</taxon>
        <taxon>ecological metagenomes</taxon>
    </lineage>
</organism>
<dbReference type="Gene3D" id="3.30.200.20">
    <property type="entry name" value="Phosphorylase Kinase, domain 1"/>
    <property type="match status" value="1"/>
</dbReference>
<dbReference type="InterPro" id="IPR011009">
    <property type="entry name" value="Kinase-like_dom_sf"/>
</dbReference>
<dbReference type="AlphaFoldDB" id="A0A6J6D4B2"/>
<dbReference type="Pfam" id="PF01636">
    <property type="entry name" value="APH"/>
    <property type="match status" value="1"/>
</dbReference>
<feature type="domain" description="Aminoglycoside phosphotransferase" evidence="1">
    <location>
        <begin position="33"/>
        <end position="253"/>
    </location>
</feature>
<evidence type="ECO:0000313" key="2">
    <source>
        <dbReference type="EMBL" id="CAB4558224.1"/>
    </source>
</evidence>
<dbReference type="InterPro" id="IPR002575">
    <property type="entry name" value="Aminoglycoside_PTrfase"/>
</dbReference>
<accession>A0A6J6D4B2</accession>
<evidence type="ECO:0000259" key="1">
    <source>
        <dbReference type="Pfam" id="PF01636"/>
    </source>
</evidence>